<evidence type="ECO:0000256" key="2">
    <source>
        <dbReference type="ARBA" id="ARBA00022475"/>
    </source>
</evidence>
<organism evidence="8 9">
    <name type="scientific">Candidatus Desulfolinea nitratireducens</name>
    <dbReference type="NCBI Taxonomy" id="2841698"/>
    <lineage>
        <taxon>Bacteria</taxon>
        <taxon>Bacillati</taxon>
        <taxon>Chloroflexota</taxon>
        <taxon>Anaerolineae</taxon>
        <taxon>Anaerolineales</taxon>
        <taxon>Anaerolineales incertae sedis</taxon>
        <taxon>Candidatus Desulfolinea</taxon>
    </lineage>
</organism>
<feature type="transmembrane region" description="Helical" evidence="6">
    <location>
        <begin position="18"/>
        <end position="37"/>
    </location>
</feature>
<evidence type="ECO:0000313" key="9">
    <source>
        <dbReference type="Proteomes" id="UP000614469"/>
    </source>
</evidence>
<keyword evidence="5 6" id="KW-0472">Membrane</keyword>
<evidence type="ECO:0000259" key="7">
    <source>
        <dbReference type="Pfam" id="PF04024"/>
    </source>
</evidence>
<sequence>MTIEQQRPPLRRSRRNRVFAGVCGGLAEFYGISAFWFRLAFFIATLPGGVPGIAAYLIFWFIVPKAN</sequence>
<evidence type="ECO:0000256" key="3">
    <source>
        <dbReference type="ARBA" id="ARBA00022692"/>
    </source>
</evidence>
<dbReference type="EMBL" id="JACNJN010000212">
    <property type="protein sequence ID" value="MBC8336950.1"/>
    <property type="molecule type" value="Genomic_DNA"/>
</dbReference>
<evidence type="ECO:0000256" key="5">
    <source>
        <dbReference type="ARBA" id="ARBA00023136"/>
    </source>
</evidence>
<feature type="transmembrane region" description="Helical" evidence="6">
    <location>
        <begin position="43"/>
        <end position="63"/>
    </location>
</feature>
<evidence type="ECO:0000256" key="4">
    <source>
        <dbReference type="ARBA" id="ARBA00022989"/>
    </source>
</evidence>
<dbReference type="Proteomes" id="UP000614469">
    <property type="component" value="Unassembled WGS sequence"/>
</dbReference>
<dbReference type="AlphaFoldDB" id="A0A8J6NKY7"/>
<protein>
    <submittedName>
        <fullName evidence="8">PspC domain-containing protein</fullName>
    </submittedName>
</protein>
<gene>
    <name evidence="8" type="ORF">H8E29_16970</name>
</gene>
<evidence type="ECO:0000256" key="1">
    <source>
        <dbReference type="ARBA" id="ARBA00004162"/>
    </source>
</evidence>
<keyword evidence="2" id="KW-1003">Cell membrane</keyword>
<evidence type="ECO:0000313" key="8">
    <source>
        <dbReference type="EMBL" id="MBC8336950.1"/>
    </source>
</evidence>
<keyword evidence="3 6" id="KW-0812">Transmembrane</keyword>
<accession>A0A8J6NKY7</accession>
<dbReference type="PANTHER" id="PTHR33885">
    <property type="entry name" value="PHAGE SHOCK PROTEIN C"/>
    <property type="match status" value="1"/>
</dbReference>
<feature type="domain" description="Phage shock protein PspC N-terminal" evidence="7">
    <location>
        <begin position="9"/>
        <end position="66"/>
    </location>
</feature>
<comment type="caution">
    <text evidence="8">The sequence shown here is derived from an EMBL/GenBank/DDBJ whole genome shotgun (WGS) entry which is preliminary data.</text>
</comment>
<name>A0A8J6NKY7_9CHLR</name>
<proteinExistence type="predicted"/>
<dbReference type="Pfam" id="PF04024">
    <property type="entry name" value="PspC"/>
    <property type="match status" value="1"/>
</dbReference>
<dbReference type="InterPro" id="IPR052027">
    <property type="entry name" value="PspC"/>
</dbReference>
<reference evidence="8 9" key="1">
    <citation type="submission" date="2020-08" db="EMBL/GenBank/DDBJ databases">
        <title>Bridging the membrane lipid divide: bacteria of the FCB group superphylum have the potential to synthesize archaeal ether lipids.</title>
        <authorList>
            <person name="Villanueva L."/>
            <person name="Von Meijenfeldt F.A.B."/>
            <person name="Westbye A.B."/>
            <person name="Yadav S."/>
            <person name="Hopmans E.C."/>
            <person name="Dutilh B.E."/>
            <person name="Sinninghe Damste J.S."/>
        </authorList>
    </citation>
    <scope>NUCLEOTIDE SEQUENCE [LARGE SCALE GENOMIC DNA]</scope>
    <source>
        <strain evidence="8">NIOZ-UU36</strain>
    </source>
</reference>
<keyword evidence="4 6" id="KW-1133">Transmembrane helix</keyword>
<evidence type="ECO:0000256" key="6">
    <source>
        <dbReference type="SAM" id="Phobius"/>
    </source>
</evidence>
<dbReference type="GO" id="GO:0005886">
    <property type="term" value="C:plasma membrane"/>
    <property type="evidence" value="ECO:0007669"/>
    <property type="project" value="UniProtKB-SubCell"/>
</dbReference>
<dbReference type="PANTHER" id="PTHR33885:SF3">
    <property type="entry name" value="PHAGE SHOCK PROTEIN C"/>
    <property type="match status" value="1"/>
</dbReference>
<dbReference type="InterPro" id="IPR007168">
    <property type="entry name" value="Phageshock_PspC_N"/>
</dbReference>
<comment type="subcellular location">
    <subcellularLocation>
        <location evidence="1">Cell membrane</location>
        <topology evidence="1">Single-pass membrane protein</topology>
    </subcellularLocation>
</comment>